<sequence>MALLLRGSVLFAALLMLVSALPGELRGKRSPATASEYGVKLCGREFYQGGHLRLWRVPVEAAAAGGWDEPRVPKYRYFTGLCKPRTTSVKDAVTFWISPGTASKAKHTIKTAATEEYFSFL</sequence>
<evidence type="ECO:0000256" key="1">
    <source>
        <dbReference type="SAM" id="SignalP"/>
    </source>
</evidence>
<evidence type="ECO:0000313" key="3">
    <source>
        <dbReference type="Proteomes" id="UP001176940"/>
    </source>
</evidence>
<feature type="chain" id="PRO_5047396544" evidence="1">
    <location>
        <begin position="21"/>
        <end position="121"/>
    </location>
</feature>
<reference evidence="2" key="1">
    <citation type="submission" date="2023-07" db="EMBL/GenBank/DDBJ databases">
        <authorList>
            <person name="Stuckert A."/>
        </authorList>
    </citation>
    <scope>NUCLEOTIDE SEQUENCE</scope>
</reference>
<name>A0ABN9M320_9NEOB</name>
<keyword evidence="3" id="KW-1185">Reference proteome</keyword>
<evidence type="ECO:0000313" key="2">
    <source>
        <dbReference type="EMBL" id="CAJ0956121.1"/>
    </source>
</evidence>
<accession>A0ABN9M320</accession>
<gene>
    <name evidence="2" type="ORF">RIMI_LOCUS15372723</name>
</gene>
<dbReference type="Proteomes" id="UP001176940">
    <property type="component" value="Unassembled WGS sequence"/>
</dbReference>
<feature type="signal peptide" evidence="1">
    <location>
        <begin position="1"/>
        <end position="20"/>
    </location>
</feature>
<organism evidence="2 3">
    <name type="scientific">Ranitomeya imitator</name>
    <name type="common">mimic poison frog</name>
    <dbReference type="NCBI Taxonomy" id="111125"/>
    <lineage>
        <taxon>Eukaryota</taxon>
        <taxon>Metazoa</taxon>
        <taxon>Chordata</taxon>
        <taxon>Craniata</taxon>
        <taxon>Vertebrata</taxon>
        <taxon>Euteleostomi</taxon>
        <taxon>Amphibia</taxon>
        <taxon>Batrachia</taxon>
        <taxon>Anura</taxon>
        <taxon>Neobatrachia</taxon>
        <taxon>Hyloidea</taxon>
        <taxon>Dendrobatidae</taxon>
        <taxon>Dendrobatinae</taxon>
        <taxon>Ranitomeya</taxon>
    </lineage>
</organism>
<proteinExistence type="predicted"/>
<protein>
    <submittedName>
        <fullName evidence="2">Uncharacterized protein</fullName>
    </submittedName>
</protein>
<comment type="caution">
    <text evidence="2">The sequence shown here is derived from an EMBL/GenBank/DDBJ whole genome shotgun (WGS) entry which is preliminary data.</text>
</comment>
<keyword evidence="1" id="KW-0732">Signal</keyword>
<dbReference type="EMBL" id="CAUEEQ010041233">
    <property type="protein sequence ID" value="CAJ0956121.1"/>
    <property type="molecule type" value="Genomic_DNA"/>
</dbReference>